<name>A0A5F9CHB3_RABIT</name>
<accession>A0A5F9CHB3</accession>
<sequence>MFSAATQRPTEKTAAPCHPFFIGSRPEPVFRGGISSPRFGCRQRLVGYCARREESAPWSIDLSLGCWLCTCLWGPAQVLTGL</sequence>
<reference evidence="1" key="3">
    <citation type="submission" date="2025-09" db="UniProtKB">
        <authorList>
            <consortium name="Ensembl"/>
        </authorList>
    </citation>
    <scope>IDENTIFICATION</scope>
    <source>
        <strain evidence="1">Thorbecke</strain>
    </source>
</reference>
<keyword evidence="2" id="KW-1185">Reference proteome</keyword>
<evidence type="ECO:0000313" key="2">
    <source>
        <dbReference type="Proteomes" id="UP000001811"/>
    </source>
</evidence>
<organism evidence="1 2">
    <name type="scientific">Oryctolagus cuniculus</name>
    <name type="common">Rabbit</name>
    <dbReference type="NCBI Taxonomy" id="9986"/>
    <lineage>
        <taxon>Eukaryota</taxon>
        <taxon>Metazoa</taxon>
        <taxon>Chordata</taxon>
        <taxon>Craniata</taxon>
        <taxon>Vertebrata</taxon>
        <taxon>Euteleostomi</taxon>
        <taxon>Mammalia</taxon>
        <taxon>Eutheria</taxon>
        <taxon>Euarchontoglires</taxon>
        <taxon>Glires</taxon>
        <taxon>Lagomorpha</taxon>
        <taxon>Leporidae</taxon>
        <taxon>Oryctolagus</taxon>
    </lineage>
</organism>
<protein>
    <submittedName>
        <fullName evidence="1">Uncharacterized protein</fullName>
    </submittedName>
</protein>
<dbReference type="AlphaFoldDB" id="A0A5F9CHB3"/>
<reference evidence="1 2" key="1">
    <citation type="journal article" date="2011" name="Nature">
        <title>A high-resolution map of human evolutionary constraint using 29 mammals.</title>
        <authorList>
            <person name="Lindblad-Toh K."/>
            <person name="Garber M."/>
            <person name="Zuk O."/>
            <person name="Lin M.F."/>
            <person name="Parker B.J."/>
            <person name="Washietl S."/>
            <person name="Kheradpour P."/>
            <person name="Ernst J."/>
            <person name="Jordan G."/>
            <person name="Mauceli E."/>
            <person name="Ward L.D."/>
            <person name="Lowe C.B."/>
            <person name="Holloway A.K."/>
            <person name="Clamp M."/>
            <person name="Gnerre S."/>
            <person name="Alfoldi J."/>
            <person name="Beal K."/>
            <person name="Chang J."/>
            <person name="Clawson H."/>
            <person name="Cuff J."/>
            <person name="Di Palma F."/>
            <person name="Fitzgerald S."/>
            <person name="Flicek P."/>
            <person name="Guttman M."/>
            <person name="Hubisz M.J."/>
            <person name="Jaffe D.B."/>
            <person name="Jungreis I."/>
            <person name="Kent W.J."/>
            <person name="Kostka D."/>
            <person name="Lara M."/>
            <person name="Martins A.L."/>
            <person name="Massingham T."/>
            <person name="Moltke I."/>
            <person name="Raney B.J."/>
            <person name="Rasmussen M.D."/>
            <person name="Robinson J."/>
            <person name="Stark A."/>
            <person name="Vilella A.J."/>
            <person name="Wen J."/>
            <person name="Xie X."/>
            <person name="Zody M.C."/>
            <person name="Baldwin J."/>
            <person name="Bloom T."/>
            <person name="Chin C.W."/>
            <person name="Heiman D."/>
            <person name="Nicol R."/>
            <person name="Nusbaum C."/>
            <person name="Young S."/>
            <person name="Wilkinson J."/>
            <person name="Worley K.C."/>
            <person name="Kovar C.L."/>
            <person name="Muzny D.M."/>
            <person name="Gibbs R.A."/>
            <person name="Cree A."/>
            <person name="Dihn H.H."/>
            <person name="Fowler G."/>
            <person name="Jhangiani S."/>
            <person name="Joshi V."/>
            <person name="Lee S."/>
            <person name="Lewis L.R."/>
            <person name="Nazareth L.V."/>
            <person name="Okwuonu G."/>
            <person name="Santibanez J."/>
            <person name="Warren W.C."/>
            <person name="Mardis E.R."/>
            <person name="Weinstock G.M."/>
            <person name="Wilson R.K."/>
            <person name="Delehaunty K."/>
            <person name="Dooling D."/>
            <person name="Fronik C."/>
            <person name="Fulton L."/>
            <person name="Fulton B."/>
            <person name="Graves T."/>
            <person name="Minx P."/>
            <person name="Sodergren E."/>
            <person name="Birney E."/>
            <person name="Margulies E.H."/>
            <person name="Herrero J."/>
            <person name="Green E.D."/>
            <person name="Haussler D."/>
            <person name="Siepel A."/>
            <person name="Goldman N."/>
            <person name="Pollard K.S."/>
            <person name="Pedersen J.S."/>
            <person name="Lander E.S."/>
            <person name="Kellis M."/>
        </authorList>
    </citation>
    <scope>NUCLEOTIDE SEQUENCE [LARGE SCALE GENOMIC DNA]</scope>
    <source>
        <strain evidence="1 2">Thorbecke inbred</strain>
    </source>
</reference>
<evidence type="ECO:0000313" key="1">
    <source>
        <dbReference type="Ensembl" id="ENSOCUP00000032908.1"/>
    </source>
</evidence>
<dbReference type="Proteomes" id="UP000001811">
    <property type="component" value="Chromosome 14"/>
</dbReference>
<dbReference type="InParanoid" id="A0A5F9CHB3"/>
<reference evidence="1" key="2">
    <citation type="submission" date="2025-08" db="UniProtKB">
        <authorList>
            <consortium name="Ensembl"/>
        </authorList>
    </citation>
    <scope>IDENTIFICATION</scope>
    <source>
        <strain evidence="1">Thorbecke</strain>
    </source>
</reference>
<proteinExistence type="predicted"/>
<dbReference type="EMBL" id="AAGW02014107">
    <property type="status" value="NOT_ANNOTATED_CDS"/>
    <property type="molecule type" value="Genomic_DNA"/>
</dbReference>
<dbReference type="Ensembl" id="ENSOCUT00000050442.1">
    <property type="protein sequence ID" value="ENSOCUP00000032908.1"/>
    <property type="gene ID" value="ENSOCUG00000031344.1"/>
</dbReference>
<dbReference type="EMBL" id="AAGW02014106">
    <property type="status" value="NOT_ANNOTATED_CDS"/>
    <property type="molecule type" value="Genomic_DNA"/>
</dbReference>
<dbReference type="Bgee" id="ENSOCUG00000031344">
    <property type="expression patterns" value="Expressed in liver and 12 other cell types or tissues"/>
</dbReference>